<evidence type="ECO:0000259" key="4">
    <source>
        <dbReference type="SMART" id="SM00822"/>
    </source>
</evidence>
<keyword evidence="6" id="KW-1185">Reference proteome</keyword>
<protein>
    <submittedName>
        <fullName evidence="5">3-hydroxyacyl-CoA dehydrogenase</fullName>
        <ecNumber evidence="5">1.1.1.35</ecNumber>
    </submittedName>
</protein>
<proteinExistence type="inferred from homology"/>
<dbReference type="PANTHER" id="PTHR43658">
    <property type="entry name" value="SHORT-CHAIN DEHYDROGENASE/REDUCTASE"/>
    <property type="match status" value="1"/>
</dbReference>
<accession>A0A081FYP8</accession>
<dbReference type="InterPro" id="IPR002347">
    <property type="entry name" value="SDR_fam"/>
</dbReference>
<dbReference type="GO" id="GO:0003857">
    <property type="term" value="F:(3S)-3-hydroxyacyl-CoA dehydrogenase (NAD+) activity"/>
    <property type="evidence" value="ECO:0007669"/>
    <property type="project" value="UniProtKB-EC"/>
</dbReference>
<name>A0A081FYP8_9GAMM</name>
<dbReference type="PROSITE" id="PS00061">
    <property type="entry name" value="ADH_SHORT"/>
    <property type="match status" value="1"/>
</dbReference>
<gene>
    <name evidence="5" type="ORF">ADIMK_2109</name>
</gene>
<comment type="caution">
    <text evidence="5">The sequence shown here is derived from an EMBL/GenBank/DDBJ whole genome shotgun (WGS) entry which is preliminary data.</text>
</comment>
<dbReference type="RefSeq" id="WP_036187574.1">
    <property type="nucleotide sequence ID" value="NZ_JMQN01000030.1"/>
</dbReference>
<dbReference type="SMART" id="SM00822">
    <property type="entry name" value="PKS_KR"/>
    <property type="match status" value="1"/>
</dbReference>
<dbReference type="EC" id="1.1.1.35" evidence="5"/>
<dbReference type="SUPFAM" id="SSF51735">
    <property type="entry name" value="NAD(P)-binding Rossmann-fold domains"/>
    <property type="match status" value="1"/>
</dbReference>
<dbReference type="PATRIC" id="fig|1232683.4.peg.2068"/>
<dbReference type="InterPro" id="IPR020904">
    <property type="entry name" value="Sc_DH/Rdtase_CS"/>
</dbReference>
<dbReference type="PRINTS" id="PR00080">
    <property type="entry name" value="SDRFAMILY"/>
</dbReference>
<comment type="similarity">
    <text evidence="1 3">Belongs to the short-chain dehydrogenases/reductases (SDR) family.</text>
</comment>
<dbReference type="Gene3D" id="3.40.50.720">
    <property type="entry name" value="NAD(P)-binding Rossmann-like Domain"/>
    <property type="match status" value="1"/>
</dbReference>
<evidence type="ECO:0000256" key="3">
    <source>
        <dbReference type="RuleBase" id="RU000363"/>
    </source>
</evidence>
<dbReference type="PRINTS" id="PR00081">
    <property type="entry name" value="GDHRDH"/>
</dbReference>
<keyword evidence="2 5" id="KW-0560">Oxidoreductase</keyword>
<dbReference type="OrthoDB" id="9794138at2"/>
<dbReference type="eggNOG" id="COG1028">
    <property type="taxonomic scope" value="Bacteria"/>
</dbReference>
<dbReference type="CDD" id="cd05371">
    <property type="entry name" value="HSD10-like_SDR_c"/>
    <property type="match status" value="1"/>
</dbReference>
<feature type="domain" description="Ketoreductase" evidence="4">
    <location>
        <begin position="6"/>
        <end position="197"/>
    </location>
</feature>
<dbReference type="InterPro" id="IPR036291">
    <property type="entry name" value="NAD(P)-bd_dom_sf"/>
</dbReference>
<sequence>MNIQNSHFVVTGAASGIGEAVARRLHSLGARVTLADVNAERGEQVAASMGELAQFCTTDISDEASVQSSIDTAIDRFGPISGLVNCAGIPGAERVIGREGPHRLASFERALRVNLLGTFNMIRICADKMQHNEPGIDNERGVIINTASVAAFDGQIGQAAYSASKGGVCAMTLPIARELARFGIRVLTIAPGIFKTPMMDVLPPEVQESLGASVPFPQRLGDPDEFAALAQHIIENRMLNGEVIRLDGGIRMAAK</sequence>
<reference evidence="5 6" key="1">
    <citation type="submission" date="2014-04" db="EMBL/GenBank/DDBJ databases">
        <title>Marinobacterium kochiensis sp. nov., isolated from sediment sample collected from Kochi backwaters in Kerala, India.</title>
        <authorList>
            <person name="Singh A."/>
            <person name="Pinnaka A.K."/>
        </authorList>
    </citation>
    <scope>NUCLEOTIDE SEQUENCE [LARGE SCALE GENOMIC DNA]</scope>
    <source>
        <strain evidence="5 6">AK27</strain>
    </source>
</reference>
<dbReference type="FunFam" id="3.40.50.720:FF:000215">
    <property type="entry name" value="3-hydroxyacyl-CoA dehydrogenase type-2"/>
    <property type="match status" value="1"/>
</dbReference>
<evidence type="ECO:0000313" key="6">
    <source>
        <dbReference type="Proteomes" id="UP000028252"/>
    </source>
</evidence>
<dbReference type="Proteomes" id="UP000028252">
    <property type="component" value="Unassembled WGS sequence"/>
</dbReference>
<organism evidence="5 6">
    <name type="scientific">Marinobacterium lacunae</name>
    <dbReference type="NCBI Taxonomy" id="1232683"/>
    <lineage>
        <taxon>Bacteria</taxon>
        <taxon>Pseudomonadati</taxon>
        <taxon>Pseudomonadota</taxon>
        <taxon>Gammaproteobacteria</taxon>
        <taxon>Oceanospirillales</taxon>
        <taxon>Oceanospirillaceae</taxon>
        <taxon>Marinobacterium</taxon>
    </lineage>
</organism>
<dbReference type="EMBL" id="JMQN01000030">
    <property type="protein sequence ID" value="KEA63653.1"/>
    <property type="molecule type" value="Genomic_DNA"/>
</dbReference>
<evidence type="ECO:0000313" key="5">
    <source>
        <dbReference type="EMBL" id="KEA63653.1"/>
    </source>
</evidence>
<evidence type="ECO:0000256" key="1">
    <source>
        <dbReference type="ARBA" id="ARBA00006484"/>
    </source>
</evidence>
<dbReference type="STRING" id="1232683.ADIMK_2109"/>
<evidence type="ECO:0000256" key="2">
    <source>
        <dbReference type="ARBA" id="ARBA00023002"/>
    </source>
</evidence>
<dbReference type="Pfam" id="PF00106">
    <property type="entry name" value="adh_short"/>
    <property type="match status" value="1"/>
</dbReference>
<dbReference type="PANTHER" id="PTHR43658:SF8">
    <property type="entry name" value="17-BETA-HYDROXYSTEROID DEHYDROGENASE 14-RELATED"/>
    <property type="match status" value="1"/>
</dbReference>
<dbReference type="AlphaFoldDB" id="A0A081FYP8"/>
<dbReference type="InterPro" id="IPR057326">
    <property type="entry name" value="KR_dom"/>
</dbReference>